<evidence type="ECO:0000259" key="13">
    <source>
        <dbReference type="Pfam" id="PF01729"/>
    </source>
</evidence>
<comment type="pathway">
    <text evidence="2">Cofactor biosynthesis; NAD(+) biosynthesis; nicotinate D-ribonucleotide from quinolinate: step 1/1.</text>
</comment>
<evidence type="ECO:0000256" key="8">
    <source>
        <dbReference type="ARBA" id="ARBA00022679"/>
    </source>
</evidence>
<evidence type="ECO:0000256" key="11">
    <source>
        <dbReference type="ARBA" id="ARBA00069173"/>
    </source>
</evidence>
<evidence type="ECO:0000256" key="12">
    <source>
        <dbReference type="PIRNR" id="PIRNR006250"/>
    </source>
</evidence>
<dbReference type="PANTHER" id="PTHR32179">
    <property type="entry name" value="NICOTINATE-NUCLEOTIDE PYROPHOSPHORYLASE [CARBOXYLATING]"/>
    <property type="match status" value="1"/>
</dbReference>
<organism evidence="15 16">
    <name type="scientific">Ligilactobacillus ruminis DSM 20403 = NBRC 102161</name>
    <dbReference type="NCBI Taxonomy" id="1423798"/>
    <lineage>
        <taxon>Bacteria</taxon>
        <taxon>Bacillati</taxon>
        <taxon>Bacillota</taxon>
        <taxon>Bacilli</taxon>
        <taxon>Lactobacillales</taxon>
        <taxon>Lactobacillaceae</taxon>
        <taxon>Ligilactobacillus</taxon>
    </lineage>
</organism>
<dbReference type="InterPro" id="IPR037128">
    <property type="entry name" value="Quinolinate_PRibosylTase_N_sf"/>
</dbReference>
<feature type="domain" description="Quinolinate phosphoribosyl transferase C-terminal" evidence="13">
    <location>
        <begin position="108"/>
        <end position="271"/>
    </location>
</feature>
<evidence type="ECO:0000256" key="3">
    <source>
        <dbReference type="ARBA" id="ARBA00009400"/>
    </source>
</evidence>
<sequence length="282" mass="30583">MLNKLLAKEKLAEFLKEDLGFGDLSTAYLPDGETAGSFIAKEDGIACGQEIPGMVYELLGGDAVYSPCVKDGDFIKKGTVMGKAVGNAKTLLAGERVSLNMMQHMSGIATKTKKAIDLLDDDSIKLCDTRKTTLGLRMFDKYAVMIGGGHNHRFDLTGALMLKDNHIALAGSIKNCVENIRKHIGPLTPIEVEIETIDELKEAIDANVDVIMFDNQLPQTIRKWKEIVPAHVKIEASGGISFSTIASFKGCGADFLSMGELTNEVEPLDISFLVKNAVKAEF</sequence>
<evidence type="ECO:0000259" key="14">
    <source>
        <dbReference type="Pfam" id="PF02749"/>
    </source>
</evidence>
<keyword evidence="6" id="KW-0662">Pyridine nucleotide biosynthesis</keyword>
<comment type="subunit">
    <text evidence="4">Hexamer formed by 3 homodimers.</text>
</comment>
<dbReference type="SUPFAM" id="SSF54675">
    <property type="entry name" value="Nicotinate/Quinolinate PRTase N-terminal domain-like"/>
    <property type="match status" value="1"/>
</dbReference>
<comment type="similarity">
    <text evidence="3 12">Belongs to the NadC/ModD family.</text>
</comment>
<dbReference type="InterPro" id="IPR036068">
    <property type="entry name" value="Nicotinate_pribotase-like_C"/>
</dbReference>
<dbReference type="AlphaFoldDB" id="A0A1I2PQQ8"/>
<evidence type="ECO:0000256" key="6">
    <source>
        <dbReference type="ARBA" id="ARBA00022642"/>
    </source>
</evidence>
<evidence type="ECO:0000256" key="7">
    <source>
        <dbReference type="ARBA" id="ARBA00022676"/>
    </source>
</evidence>
<dbReference type="PANTHER" id="PTHR32179:SF3">
    <property type="entry name" value="NICOTINATE-NUCLEOTIDE PYROPHOSPHORYLASE [CARBOXYLATING]"/>
    <property type="match status" value="1"/>
</dbReference>
<evidence type="ECO:0000256" key="9">
    <source>
        <dbReference type="ARBA" id="ARBA00033102"/>
    </source>
</evidence>
<dbReference type="Gene3D" id="3.90.1170.20">
    <property type="entry name" value="Quinolinate phosphoribosyl transferase, N-terminal domain"/>
    <property type="match status" value="1"/>
</dbReference>
<dbReference type="CDD" id="cd01572">
    <property type="entry name" value="QPRTase"/>
    <property type="match status" value="1"/>
</dbReference>
<dbReference type="SUPFAM" id="SSF51690">
    <property type="entry name" value="Nicotinate/Quinolinate PRTase C-terminal domain-like"/>
    <property type="match status" value="1"/>
</dbReference>
<evidence type="ECO:0000313" key="16">
    <source>
        <dbReference type="Proteomes" id="UP000182635"/>
    </source>
</evidence>
<dbReference type="Gene3D" id="3.20.20.70">
    <property type="entry name" value="Aldolase class I"/>
    <property type="match status" value="1"/>
</dbReference>
<evidence type="ECO:0000256" key="2">
    <source>
        <dbReference type="ARBA" id="ARBA00004893"/>
    </source>
</evidence>
<reference evidence="16" key="1">
    <citation type="submission" date="2016-10" db="EMBL/GenBank/DDBJ databases">
        <authorList>
            <person name="Varghese N."/>
            <person name="Submissions S."/>
        </authorList>
    </citation>
    <scope>NUCLEOTIDE SEQUENCE [LARGE SCALE GENOMIC DNA]</scope>
    <source>
        <strain evidence="16">DSM 20403</strain>
    </source>
</reference>
<comment type="function">
    <text evidence="1">Involved in the catabolism of quinolinic acid (QA).</text>
</comment>
<evidence type="ECO:0000313" key="15">
    <source>
        <dbReference type="EMBL" id="SFG18472.1"/>
    </source>
</evidence>
<accession>A0A1I2PQQ8</accession>
<dbReference type="Pfam" id="PF02749">
    <property type="entry name" value="QRPTase_N"/>
    <property type="match status" value="1"/>
</dbReference>
<comment type="catalytic activity">
    <reaction evidence="10">
        <text>nicotinate beta-D-ribonucleotide + CO2 + diphosphate = quinolinate + 5-phospho-alpha-D-ribose 1-diphosphate + 2 H(+)</text>
        <dbReference type="Rhea" id="RHEA:12733"/>
        <dbReference type="ChEBI" id="CHEBI:15378"/>
        <dbReference type="ChEBI" id="CHEBI:16526"/>
        <dbReference type="ChEBI" id="CHEBI:29959"/>
        <dbReference type="ChEBI" id="CHEBI:33019"/>
        <dbReference type="ChEBI" id="CHEBI:57502"/>
        <dbReference type="ChEBI" id="CHEBI:58017"/>
        <dbReference type="EC" id="2.4.2.19"/>
    </reaction>
</comment>
<dbReference type="NCBIfam" id="TIGR00078">
    <property type="entry name" value="nadC"/>
    <property type="match status" value="1"/>
</dbReference>
<gene>
    <name evidence="15" type="ORF">SAMN02910432_00261</name>
</gene>
<evidence type="ECO:0000256" key="1">
    <source>
        <dbReference type="ARBA" id="ARBA00003237"/>
    </source>
</evidence>
<dbReference type="Proteomes" id="UP000182635">
    <property type="component" value="Unassembled WGS sequence"/>
</dbReference>
<dbReference type="EMBL" id="FOPI01000004">
    <property type="protein sequence ID" value="SFG18472.1"/>
    <property type="molecule type" value="Genomic_DNA"/>
</dbReference>
<dbReference type="GO" id="GO:0005737">
    <property type="term" value="C:cytoplasm"/>
    <property type="evidence" value="ECO:0007669"/>
    <property type="project" value="TreeGrafter"/>
</dbReference>
<dbReference type="OrthoDB" id="9782546at2"/>
<keyword evidence="8 12" id="KW-0808">Transferase</keyword>
<protein>
    <recommendedName>
        <fullName evidence="11">Probable nicotinate-nucleotide pyrophosphorylase [carboxylating]</fullName>
        <ecNumber evidence="5">2.4.2.19</ecNumber>
    </recommendedName>
    <alternativeName>
        <fullName evidence="9">Quinolinate phosphoribosyltransferase [decarboxylating]</fullName>
    </alternativeName>
</protein>
<dbReference type="EC" id="2.4.2.19" evidence="5"/>
<name>A0A1I2PQQ8_9LACO</name>
<dbReference type="GO" id="GO:0009435">
    <property type="term" value="P:NAD+ biosynthetic process"/>
    <property type="evidence" value="ECO:0007669"/>
    <property type="project" value="UniProtKB-UniPathway"/>
</dbReference>
<keyword evidence="7 12" id="KW-0328">Glycosyltransferase</keyword>
<dbReference type="UniPathway" id="UPA00253">
    <property type="reaction ID" value="UER00331"/>
</dbReference>
<dbReference type="InterPro" id="IPR004393">
    <property type="entry name" value="NadC"/>
</dbReference>
<dbReference type="Pfam" id="PF01729">
    <property type="entry name" value="QRPTase_C"/>
    <property type="match status" value="1"/>
</dbReference>
<dbReference type="InterPro" id="IPR022412">
    <property type="entry name" value="Quinolinate_PRibosylTrfase_N"/>
</dbReference>
<dbReference type="FunFam" id="3.20.20.70:FF:000030">
    <property type="entry name" value="Nicotinate-nucleotide pyrophosphorylase, carboxylating"/>
    <property type="match status" value="1"/>
</dbReference>
<dbReference type="GO" id="GO:0034213">
    <property type="term" value="P:quinolinate catabolic process"/>
    <property type="evidence" value="ECO:0007669"/>
    <property type="project" value="TreeGrafter"/>
</dbReference>
<dbReference type="GO" id="GO:0004514">
    <property type="term" value="F:nicotinate-nucleotide diphosphorylase (carboxylating) activity"/>
    <property type="evidence" value="ECO:0007669"/>
    <property type="project" value="UniProtKB-EC"/>
</dbReference>
<evidence type="ECO:0000256" key="10">
    <source>
        <dbReference type="ARBA" id="ARBA00047445"/>
    </source>
</evidence>
<dbReference type="FunFam" id="3.90.1170.20:FF:000001">
    <property type="entry name" value="Nicotinate-nucleotide diphosphorylase (Carboxylating)"/>
    <property type="match status" value="1"/>
</dbReference>
<feature type="domain" description="Quinolinate phosphoribosyl transferase N-terminal" evidence="14">
    <location>
        <begin position="24"/>
        <end position="106"/>
    </location>
</feature>
<evidence type="ECO:0000256" key="4">
    <source>
        <dbReference type="ARBA" id="ARBA00011218"/>
    </source>
</evidence>
<proteinExistence type="inferred from homology"/>
<dbReference type="InterPro" id="IPR027277">
    <property type="entry name" value="NadC/ModD"/>
</dbReference>
<dbReference type="InterPro" id="IPR013785">
    <property type="entry name" value="Aldolase_TIM"/>
</dbReference>
<dbReference type="RefSeq" id="WP_080927173.1">
    <property type="nucleotide sequence ID" value="NZ_AYYL01000004.1"/>
</dbReference>
<evidence type="ECO:0000256" key="5">
    <source>
        <dbReference type="ARBA" id="ARBA00011944"/>
    </source>
</evidence>
<dbReference type="PIRSF" id="PIRSF006250">
    <property type="entry name" value="NadC_ModD"/>
    <property type="match status" value="1"/>
</dbReference>
<dbReference type="InterPro" id="IPR002638">
    <property type="entry name" value="Quinolinate_PRibosylTrfase_C"/>
</dbReference>